<dbReference type="GO" id="GO:0017116">
    <property type="term" value="F:single-stranded DNA helicase activity"/>
    <property type="evidence" value="ECO:0007669"/>
    <property type="project" value="TreeGrafter"/>
</dbReference>
<gene>
    <name evidence="13" type="ORF">BcabD6B2_22510</name>
</gene>
<organism evidence="13 14">
    <name type="scientific">Babesia caballi</name>
    <dbReference type="NCBI Taxonomy" id="5871"/>
    <lineage>
        <taxon>Eukaryota</taxon>
        <taxon>Sar</taxon>
        <taxon>Alveolata</taxon>
        <taxon>Apicomplexa</taxon>
        <taxon>Aconoidasida</taxon>
        <taxon>Piroplasmida</taxon>
        <taxon>Babesiidae</taxon>
        <taxon>Babesia</taxon>
    </lineage>
</organism>
<dbReference type="InterPro" id="IPR011011">
    <property type="entry name" value="Znf_FYVE_PHD"/>
</dbReference>
<keyword evidence="5" id="KW-0862">Zinc</keyword>
<evidence type="ECO:0000256" key="10">
    <source>
        <dbReference type="SAM" id="MobiDB-lite"/>
    </source>
</evidence>
<dbReference type="Gene3D" id="3.50.50.60">
    <property type="entry name" value="FAD/NAD(P)-binding domain"/>
    <property type="match status" value="2"/>
</dbReference>
<dbReference type="PRINTS" id="PR01657">
    <property type="entry name" value="MCMFAMILY"/>
</dbReference>
<evidence type="ECO:0000313" key="14">
    <source>
        <dbReference type="Proteomes" id="UP001497744"/>
    </source>
</evidence>
<evidence type="ECO:0000256" key="3">
    <source>
        <dbReference type="ARBA" id="ARBA00022741"/>
    </source>
</evidence>
<dbReference type="InterPro" id="IPR018525">
    <property type="entry name" value="MCM_CS"/>
</dbReference>
<dbReference type="GO" id="GO:0006260">
    <property type="term" value="P:DNA replication"/>
    <property type="evidence" value="ECO:0007669"/>
    <property type="project" value="InterPro"/>
</dbReference>
<dbReference type="InterPro" id="IPR002937">
    <property type="entry name" value="Amino_oxidase"/>
</dbReference>
<dbReference type="SUPFAM" id="SSF50249">
    <property type="entry name" value="Nucleic acid-binding proteins"/>
    <property type="match status" value="1"/>
</dbReference>
<dbReference type="InterPro" id="IPR027417">
    <property type="entry name" value="P-loop_NTPase"/>
</dbReference>
<keyword evidence="4 8" id="KW-0863">Zinc-finger</keyword>
<evidence type="ECO:0000256" key="1">
    <source>
        <dbReference type="ARBA" id="ARBA00012551"/>
    </source>
</evidence>
<dbReference type="GO" id="GO:0042555">
    <property type="term" value="C:MCM complex"/>
    <property type="evidence" value="ECO:0007669"/>
    <property type="project" value="TreeGrafter"/>
</dbReference>
<feature type="domain" description="MCM C-terminal AAA(+) ATPase" evidence="12">
    <location>
        <begin position="440"/>
        <end position="646"/>
    </location>
</feature>
<accession>A0AAV4LUQ2</accession>
<evidence type="ECO:0000256" key="9">
    <source>
        <dbReference type="RuleBase" id="RU004070"/>
    </source>
</evidence>
<dbReference type="Pfam" id="PF01593">
    <property type="entry name" value="Amino_oxidase"/>
    <property type="match status" value="2"/>
</dbReference>
<dbReference type="GO" id="GO:0005634">
    <property type="term" value="C:nucleus"/>
    <property type="evidence" value="ECO:0007669"/>
    <property type="project" value="TreeGrafter"/>
</dbReference>
<dbReference type="InterPro" id="IPR001965">
    <property type="entry name" value="Znf_PHD"/>
</dbReference>
<dbReference type="SMART" id="SM00249">
    <property type="entry name" value="PHD"/>
    <property type="match status" value="1"/>
</dbReference>
<dbReference type="GO" id="GO:0008270">
    <property type="term" value="F:zinc ion binding"/>
    <property type="evidence" value="ECO:0007669"/>
    <property type="project" value="UniProtKB-KW"/>
</dbReference>
<dbReference type="GO" id="GO:0005524">
    <property type="term" value="F:ATP binding"/>
    <property type="evidence" value="ECO:0007669"/>
    <property type="project" value="UniProtKB-KW"/>
</dbReference>
<evidence type="ECO:0000256" key="6">
    <source>
        <dbReference type="ARBA" id="ARBA00022840"/>
    </source>
</evidence>
<evidence type="ECO:0000256" key="7">
    <source>
        <dbReference type="ARBA" id="ARBA00023125"/>
    </source>
</evidence>
<comment type="caution">
    <text evidence="13">The sequence shown here is derived from an EMBL/GenBank/DDBJ whole genome shotgun (WGS) entry which is preliminary data.</text>
</comment>
<dbReference type="Gene3D" id="2.20.28.10">
    <property type="match status" value="1"/>
</dbReference>
<reference evidence="13 14" key="1">
    <citation type="submission" date="2021-06" db="EMBL/GenBank/DDBJ databases">
        <title>Genome sequence of Babesia caballi.</title>
        <authorList>
            <person name="Yamagishi J."/>
            <person name="Kidaka T."/>
            <person name="Ochi A."/>
        </authorList>
    </citation>
    <scope>NUCLEOTIDE SEQUENCE [LARGE SCALE GENOMIC DNA]</scope>
    <source>
        <strain evidence="13">USDA-D6B2</strain>
    </source>
</reference>
<dbReference type="Pfam" id="PF17855">
    <property type="entry name" value="MCM_lid"/>
    <property type="match status" value="1"/>
</dbReference>
<evidence type="ECO:0000256" key="5">
    <source>
        <dbReference type="ARBA" id="ARBA00022833"/>
    </source>
</evidence>
<evidence type="ECO:0000313" key="13">
    <source>
        <dbReference type="EMBL" id="GIX62816.1"/>
    </source>
</evidence>
<name>A0AAV4LUQ2_BABCB</name>
<dbReference type="InterPro" id="IPR041562">
    <property type="entry name" value="MCM_lid"/>
</dbReference>
<dbReference type="Proteomes" id="UP001497744">
    <property type="component" value="Unassembled WGS sequence"/>
</dbReference>
<dbReference type="SMART" id="SM00382">
    <property type="entry name" value="AAA"/>
    <property type="match status" value="1"/>
</dbReference>
<keyword evidence="14" id="KW-1185">Reference proteome</keyword>
<dbReference type="EMBL" id="BPLF01000002">
    <property type="protein sequence ID" value="GIX62816.1"/>
    <property type="molecule type" value="Genomic_DNA"/>
</dbReference>
<evidence type="ECO:0000259" key="12">
    <source>
        <dbReference type="PROSITE" id="PS50051"/>
    </source>
</evidence>
<dbReference type="GeneID" id="94194297"/>
<dbReference type="PROSITE" id="PS01359">
    <property type="entry name" value="ZF_PHD_1"/>
    <property type="match status" value="1"/>
</dbReference>
<dbReference type="Gene3D" id="2.40.50.140">
    <property type="entry name" value="Nucleic acid-binding proteins"/>
    <property type="match status" value="1"/>
</dbReference>
<keyword evidence="6 9" id="KW-0067">ATP-binding</keyword>
<dbReference type="SUPFAM" id="SSF52540">
    <property type="entry name" value="P-loop containing nucleoside triphosphate hydrolases"/>
    <property type="match status" value="1"/>
</dbReference>
<dbReference type="SUPFAM" id="SSF54373">
    <property type="entry name" value="FAD-linked reductases, C-terminal domain"/>
    <property type="match status" value="1"/>
</dbReference>
<dbReference type="PROSITE" id="PS50051">
    <property type="entry name" value="MCM_2"/>
    <property type="match status" value="1"/>
</dbReference>
<dbReference type="InterPro" id="IPR003593">
    <property type="entry name" value="AAA+_ATPase"/>
</dbReference>
<dbReference type="InterPro" id="IPR031327">
    <property type="entry name" value="MCM"/>
</dbReference>
<dbReference type="SUPFAM" id="SSF57903">
    <property type="entry name" value="FYVE/PHD zinc finger"/>
    <property type="match status" value="1"/>
</dbReference>
<dbReference type="GO" id="GO:0003697">
    <property type="term" value="F:single-stranded DNA binding"/>
    <property type="evidence" value="ECO:0007669"/>
    <property type="project" value="TreeGrafter"/>
</dbReference>
<keyword evidence="2" id="KW-0479">Metal-binding</keyword>
<dbReference type="InterPro" id="IPR001208">
    <property type="entry name" value="MCM_dom"/>
</dbReference>
<dbReference type="InterPro" id="IPR019787">
    <property type="entry name" value="Znf_PHD-finger"/>
</dbReference>
<dbReference type="InterPro" id="IPR036188">
    <property type="entry name" value="FAD/NAD-bd_sf"/>
</dbReference>
<evidence type="ECO:0000259" key="11">
    <source>
        <dbReference type="PROSITE" id="PS50016"/>
    </source>
</evidence>
<dbReference type="SUPFAM" id="SSF51905">
    <property type="entry name" value="FAD/NAD(P)-binding domain"/>
    <property type="match status" value="1"/>
</dbReference>
<dbReference type="GO" id="GO:0016491">
    <property type="term" value="F:oxidoreductase activity"/>
    <property type="evidence" value="ECO:0007669"/>
    <property type="project" value="InterPro"/>
</dbReference>
<dbReference type="EC" id="3.6.4.12" evidence="1"/>
<dbReference type="Pfam" id="PF17207">
    <property type="entry name" value="MCM_OB"/>
    <property type="match status" value="1"/>
</dbReference>
<comment type="similarity">
    <text evidence="9">Belongs to the MCM family.</text>
</comment>
<protein>
    <recommendedName>
        <fullName evidence="1">DNA helicase</fullName>
        <ecNumber evidence="1">3.6.4.12</ecNumber>
    </recommendedName>
</protein>
<dbReference type="InterPro" id="IPR033762">
    <property type="entry name" value="MCM_OB"/>
</dbReference>
<dbReference type="PANTHER" id="PTHR11630:SF47">
    <property type="entry name" value="DNA HELICASE MCM8"/>
    <property type="match status" value="1"/>
</dbReference>
<dbReference type="SMART" id="SM00350">
    <property type="entry name" value="MCM"/>
    <property type="match status" value="1"/>
</dbReference>
<dbReference type="InterPro" id="IPR012340">
    <property type="entry name" value="NA-bd_OB-fold"/>
</dbReference>
<evidence type="ECO:0000256" key="2">
    <source>
        <dbReference type="ARBA" id="ARBA00022723"/>
    </source>
</evidence>
<feature type="domain" description="PHD-type" evidence="11">
    <location>
        <begin position="2097"/>
        <end position="2149"/>
    </location>
</feature>
<dbReference type="InterPro" id="IPR019786">
    <property type="entry name" value="Zinc_finger_PHD-type_CS"/>
</dbReference>
<dbReference type="PANTHER" id="PTHR11630">
    <property type="entry name" value="DNA REPLICATION LICENSING FACTOR MCM FAMILY MEMBER"/>
    <property type="match status" value="1"/>
</dbReference>
<dbReference type="RefSeq" id="XP_067714885.1">
    <property type="nucleotide sequence ID" value="XM_067858784.1"/>
</dbReference>
<dbReference type="PROSITE" id="PS50016">
    <property type="entry name" value="ZF_PHD_2"/>
    <property type="match status" value="1"/>
</dbReference>
<keyword evidence="7 9" id="KW-0238">DNA-binding</keyword>
<dbReference type="Gene3D" id="3.40.50.300">
    <property type="entry name" value="P-loop containing nucleotide triphosphate hydrolases"/>
    <property type="match status" value="1"/>
</dbReference>
<sequence length="2205" mass="247430">MALPPDAIKHLSYLYFTAEQAKGTAVVVNSIKVWKDYFERNWDQLVGRQEESFLETYLLRVDYAALLDTTLPGGLEYFKGLLYTNPSFVLSCMCAGLHVSASLRFKRNKASPIAVTSGGEETSESVERFLPPPPLASIIAPNANAGKGTDEGAAAKLLRNRLCRNVFFMDTLPHFVTIQLENYAPHSPFTVLRSHSIGCLISISGQVIRLGTTTPMVLAGLFTCSKCWISFFKKFRNGIYENPTRCYTEGCGQRTFHVQRHCVQTTNSQIIRIQEDSRMRPTGNTRYGNSAVGAYVDVELTGDLVDQCSPGNIINVVGIVDTTPCAVTEDLAGHNSTHNIIIKAVSIRIMNKRSAWSKIGGLGVDASQWRVPNGISDLQLRSRGTWKVFPKTHEANPGEELPDPELPNNADNGTSQDDNESNKPTIYSFIREIYYKEPNRFYLAAASLCRRAVGRNYIKAGLLLSLLGGVPVYKNNQMQRRGNIHCLLVGDSGVGKSLMLRSMCDMLDTAFFFSGGSVTASGLTAGAVREKGSSEYSLEAGALVLASGGTCCIDELDKTTQQQQNALLEAMESQSVSVAKGGIVCTLNAQCTVVCAANPTGGRFNPNASVIKNIKLVPPLISRFDLIFMIVDNRSGDADDDIAAHILRKVTEGGWVLTATQDMRRKERDKEPRPVPVTLKDRISYYRESEYLDEELLKSYIEYGKAYINPVFTPEGRQALRRFYSELRALSKVHRNGLPITTRQLEGIIRLCQARARGDLCDHVTEEHVEDVCEVFKQTGYYPGYLDCLLRPSVAGPSPRKMRAKSVTTALADFIQRLRDNGPRTLSQKEVLELAEAALSGCQSQHDPHDLLERGSRSGRDRAHGYREHNSQHFCGFARSVTDEHRWRSRDVMKAKMKQRCAMNWDRRLYMLRWIFLYHSLTEEQQRELLDSIKEMRFPDYNTDTNFVLSVDRPAYVRYFNIALALRNRFSCEFTRLVWNKLGNTVKLRMAIRECDLEDRDPRVTQERLDKFRTLDHYRPNTSTYEKAVILRTGKVNTAFTEILNHREHVFKMLNLPPPEDTAVLFEAPDRPAQGQGQGQPILKFEELMTRLFGNNKDIVLCSERVNRHNGGAGHGVYTDMPELYLSQMPSIPLEKRAPAKADTTWNLDKIQQVLHTEFPPSDLNKKFYNRFDNLMIKETDVVVVGAGVAGLVAASYLASCGSDVVVLEGRDRVGGRTCTTYFPEKKLAGKCIPAVSIDLGANYLHCCNATDMGGNAPSNDVMKDTRARRSTFKSLLGLSHDLQPNVADVAGSANWESTVYARWGDFEGRRISLDSVVKANMISEKIRMRAARKVVNMKKFMKNLPGNPHTINRSRHLWYVRDGMYREIFNKPSSAALALRPATYDFSRCASSTARPQVFAPPLFEDDTPRMIHTLAYAPNAPNGYGYSNGGAFPGAYAFPGYGNIYTPICTRATDVSMKGNGHVAPPPGYMFASDVNGGVYVEQSYRYGSPPPGCSVPMDQPFILNRSRDTEEWDAYDVMEKLLKNSPFGVPRHINVKEACDAKSYLFDEEGNRKSLWDIYIESITEIFKENALSPSTVTDDEWCMIFVILQSRIGYNSDLRETCISMCRLPTIDEEFDDSMYYLSKENWVLNNQYVEQHYAKQTTVSTGPFKCVNDSDKLVVDGWDWLLNSISNGIENAVYLNSKVSDIDVCVGDLEYPVVVHVCSSSDAMQPPKAIRAKYAIVAVPNSMISPFPTSRQHPNQIVFNPPLNHLKSMALLRYKMGHHNKVVLRFREEDVFWRSDTPQINTLDPRFQFMNLDVYGKRGCILAHCFPPYSATLENVLSDVEIVRQCLDVLRATFGIDMASMPYPIDAMVTRWYRDPFAMGSYSYPGVNATDDDIIHLKSPHPLNYPRVLFAGEYLSSSYYQCVDGAYDTGMRAAEDVAHLGLAKPYPFPINCDTPSLDGMYNPYRKEKYLGLPIPMPADDLLGYYLTDGSDERITDDEAPGTAKGSASNLDKELSMLERLRSLVGTDSVQLESYREDLNALLEELEAMKGGKHWTRALRSAYHIVKSVIEATHKNGSHVSKGVLNMRSPTAASMILKAFLALEGIRHDYVCHACLAGGEVVICDSLSCNKVWHAECVPPECAEPVKDVSISWMCPVCQGLDIQRGQLRVPEAVSQYWRRRGVWWCVKTLMTHCRSVSDRILLLQRQRGRKRPANDS</sequence>
<dbReference type="Gene3D" id="3.30.40.10">
    <property type="entry name" value="Zinc/RING finger domain, C3HC4 (zinc finger)"/>
    <property type="match status" value="1"/>
</dbReference>
<dbReference type="Pfam" id="PF00493">
    <property type="entry name" value="MCM"/>
    <property type="match status" value="1"/>
</dbReference>
<dbReference type="InterPro" id="IPR013083">
    <property type="entry name" value="Znf_RING/FYVE/PHD"/>
</dbReference>
<proteinExistence type="inferred from homology"/>
<dbReference type="PROSITE" id="PS00847">
    <property type="entry name" value="MCM_1"/>
    <property type="match status" value="1"/>
</dbReference>
<evidence type="ECO:0000256" key="4">
    <source>
        <dbReference type="ARBA" id="ARBA00022771"/>
    </source>
</evidence>
<feature type="region of interest" description="Disordered" evidence="10">
    <location>
        <begin position="391"/>
        <end position="422"/>
    </location>
</feature>
<keyword evidence="3 9" id="KW-0547">Nucleotide-binding</keyword>
<evidence type="ECO:0000256" key="8">
    <source>
        <dbReference type="PROSITE-ProRule" id="PRU00146"/>
    </source>
</evidence>